<comment type="caution">
    <text evidence="5">The sequence shown here is derived from an EMBL/GenBank/DDBJ whole genome shotgun (WGS) entry which is preliminary data.</text>
</comment>
<proteinExistence type="predicted"/>
<gene>
    <name evidence="5" type="ORF">OG2516_18480</name>
</gene>
<evidence type="ECO:0000256" key="2">
    <source>
        <dbReference type="ARBA" id="ARBA00023002"/>
    </source>
</evidence>
<dbReference type="eggNOG" id="COG0457">
    <property type="taxonomic scope" value="Bacteria"/>
</dbReference>
<dbReference type="GO" id="GO:0017000">
    <property type="term" value="P:antibiotic biosynthetic process"/>
    <property type="evidence" value="ECO:0007669"/>
    <property type="project" value="UniProtKB-KW"/>
</dbReference>
<dbReference type="InterPro" id="IPR050411">
    <property type="entry name" value="AlphaKG_dependent_hydroxylases"/>
</dbReference>
<keyword evidence="2" id="KW-0560">Oxidoreductase</keyword>
<comment type="cofactor">
    <cofactor evidence="1">
        <name>Fe(2+)</name>
        <dbReference type="ChEBI" id="CHEBI:29033"/>
    </cofactor>
</comment>
<dbReference type="RefSeq" id="WP_007256997.1">
    <property type="nucleotide sequence ID" value="NZ_CH724110.1"/>
</dbReference>
<sequence length="269" mass="29192">MTSTDAGPGPTLAIDEQRLRASADPAAAIRQIADRIIAALRTPPCFVRLTGLAPTEDRSLAVALARTIAITPPHPPGFDRDRLLKVSFTQVRIDRSRAENAGAVTAYSRTNQPLALHTDSSYLAKPHPLVLFQFIRSAADGGASTMACADDIVAALPPPLVETLARPQFPFGKGPMPILFGRRSAPQMRYYRSQIDTAAEEAGGLPQPLVTALDRLDEILEQVPTYEFKAQPGEIVFMQNTRVLHGRRGFGGDSDRLMYRIRMHGGALG</sequence>
<feature type="domain" description="TauD/TfdA-like" evidence="4">
    <location>
        <begin position="211"/>
        <end position="261"/>
    </location>
</feature>
<evidence type="ECO:0000313" key="6">
    <source>
        <dbReference type="Proteomes" id="UP000003635"/>
    </source>
</evidence>
<organism evidence="5 6">
    <name type="scientific">Oceanicola granulosus (strain ATCC BAA-861 / DSM 15982 / KCTC 12143 / HTCC2516)</name>
    <dbReference type="NCBI Taxonomy" id="314256"/>
    <lineage>
        <taxon>Bacteria</taxon>
        <taxon>Pseudomonadati</taxon>
        <taxon>Pseudomonadota</taxon>
        <taxon>Alphaproteobacteria</taxon>
        <taxon>Rhodobacterales</taxon>
        <taxon>Roseobacteraceae</taxon>
        <taxon>Oceanicola</taxon>
    </lineage>
</organism>
<evidence type="ECO:0000313" key="5">
    <source>
        <dbReference type="EMBL" id="EAR52079.1"/>
    </source>
</evidence>
<accession>Q2CHG0</accession>
<dbReference type="Gene3D" id="3.60.130.10">
    <property type="entry name" value="Clavaminate synthase-like"/>
    <property type="match status" value="1"/>
</dbReference>
<dbReference type="EMBL" id="AAOT01000006">
    <property type="protein sequence ID" value="EAR52079.1"/>
    <property type="molecule type" value="Genomic_DNA"/>
</dbReference>
<dbReference type="PANTHER" id="PTHR10696:SF56">
    <property type="entry name" value="TAUD_TFDA-LIKE DOMAIN-CONTAINING PROTEIN"/>
    <property type="match status" value="1"/>
</dbReference>
<dbReference type="OrthoDB" id="979809at2"/>
<dbReference type="STRING" id="314256.OG2516_18480"/>
<dbReference type="HOGENOM" id="CLU_1033785_0_0_5"/>
<dbReference type="SUPFAM" id="SSF51197">
    <property type="entry name" value="Clavaminate synthase-like"/>
    <property type="match status" value="1"/>
</dbReference>
<dbReference type="PANTHER" id="PTHR10696">
    <property type="entry name" value="GAMMA-BUTYROBETAINE HYDROXYLASE-RELATED"/>
    <property type="match status" value="1"/>
</dbReference>
<evidence type="ECO:0000256" key="1">
    <source>
        <dbReference type="ARBA" id="ARBA00001954"/>
    </source>
</evidence>
<evidence type="ECO:0000256" key="3">
    <source>
        <dbReference type="ARBA" id="ARBA00023194"/>
    </source>
</evidence>
<reference evidence="5 6" key="1">
    <citation type="journal article" date="2010" name="J. Bacteriol.">
        <title>Genome sequences of Oceanicola granulosus HTCC2516(T) and Oceanicola batsensis HTCC2597(TDelta).</title>
        <authorList>
            <person name="Thrash J.C."/>
            <person name="Cho J.C."/>
            <person name="Vergin K.L."/>
            <person name="Giovannoni S.J."/>
        </authorList>
    </citation>
    <scope>NUCLEOTIDE SEQUENCE [LARGE SCALE GENOMIC DNA]</scope>
    <source>
        <strain evidence="6">ATCC BAA-861 / DSM 15982 / KCTC 12143 / HTCC2516</strain>
    </source>
</reference>
<feature type="domain" description="TauD/TfdA-like" evidence="4">
    <location>
        <begin position="46"/>
        <end position="164"/>
    </location>
</feature>
<dbReference type="Pfam" id="PF02668">
    <property type="entry name" value="TauD"/>
    <property type="match status" value="2"/>
</dbReference>
<dbReference type="AlphaFoldDB" id="Q2CHG0"/>
<keyword evidence="3" id="KW-0045">Antibiotic biosynthesis</keyword>
<protein>
    <recommendedName>
        <fullName evidence="4">TauD/TfdA-like domain-containing protein</fullName>
    </recommendedName>
</protein>
<keyword evidence="6" id="KW-1185">Reference proteome</keyword>
<name>Q2CHG0_OCEGH</name>
<dbReference type="InterPro" id="IPR042098">
    <property type="entry name" value="TauD-like_sf"/>
</dbReference>
<evidence type="ECO:0000259" key="4">
    <source>
        <dbReference type="Pfam" id="PF02668"/>
    </source>
</evidence>
<dbReference type="Proteomes" id="UP000003635">
    <property type="component" value="Unassembled WGS sequence"/>
</dbReference>
<dbReference type="GO" id="GO:0016706">
    <property type="term" value="F:2-oxoglutarate-dependent dioxygenase activity"/>
    <property type="evidence" value="ECO:0007669"/>
    <property type="project" value="UniProtKB-ARBA"/>
</dbReference>
<dbReference type="InterPro" id="IPR003819">
    <property type="entry name" value="TauD/TfdA-like"/>
</dbReference>